<protein>
    <submittedName>
        <fullName evidence="8">ComEC/Rec2 family competence protein</fullName>
    </submittedName>
</protein>
<evidence type="ECO:0000256" key="3">
    <source>
        <dbReference type="ARBA" id="ARBA00022692"/>
    </source>
</evidence>
<feature type="transmembrane region" description="Helical" evidence="6">
    <location>
        <begin position="540"/>
        <end position="559"/>
    </location>
</feature>
<evidence type="ECO:0000259" key="7">
    <source>
        <dbReference type="SMART" id="SM00849"/>
    </source>
</evidence>
<evidence type="ECO:0000256" key="2">
    <source>
        <dbReference type="ARBA" id="ARBA00022475"/>
    </source>
</evidence>
<feature type="domain" description="Metallo-beta-lactamase" evidence="7">
    <location>
        <begin position="605"/>
        <end position="810"/>
    </location>
</feature>
<evidence type="ECO:0000313" key="8">
    <source>
        <dbReference type="EMBL" id="MFA9479183.1"/>
    </source>
</evidence>
<reference evidence="8 9" key="1">
    <citation type="submission" date="2024-08" db="EMBL/GenBank/DDBJ databases">
        <title>Whole-genome sequencing of halo(alkali)philic microorganisms from hypersaline lakes.</title>
        <authorList>
            <person name="Sorokin D.Y."/>
            <person name="Merkel A.Y."/>
            <person name="Messina E."/>
            <person name="Yakimov M."/>
        </authorList>
    </citation>
    <scope>NUCLEOTIDE SEQUENCE [LARGE SCALE GENOMIC DNA]</scope>
    <source>
        <strain evidence="8 9">AB-hyl4</strain>
    </source>
</reference>
<gene>
    <name evidence="8" type="ORF">ACERK3_12900</name>
</gene>
<name>A0ABV4UA88_9BACT</name>
<keyword evidence="5 6" id="KW-0472">Membrane</keyword>
<dbReference type="InterPro" id="IPR036866">
    <property type="entry name" value="RibonucZ/Hydroxyglut_hydro"/>
</dbReference>
<feature type="transmembrane region" description="Helical" evidence="6">
    <location>
        <begin position="470"/>
        <end position="491"/>
    </location>
</feature>
<feature type="transmembrane region" description="Helical" evidence="6">
    <location>
        <begin position="292"/>
        <end position="313"/>
    </location>
</feature>
<dbReference type="SMART" id="SM00849">
    <property type="entry name" value="Lactamase_B"/>
    <property type="match status" value="1"/>
</dbReference>
<dbReference type="Pfam" id="PF03772">
    <property type="entry name" value="Competence"/>
    <property type="match status" value="1"/>
</dbReference>
<dbReference type="SUPFAM" id="SSF56281">
    <property type="entry name" value="Metallo-hydrolase/oxidoreductase"/>
    <property type="match status" value="1"/>
</dbReference>
<proteinExistence type="predicted"/>
<feature type="transmembrane region" description="Helical" evidence="6">
    <location>
        <begin position="365"/>
        <end position="381"/>
    </location>
</feature>
<dbReference type="InterPro" id="IPR035681">
    <property type="entry name" value="ComA-like_MBL"/>
</dbReference>
<feature type="transmembrane region" description="Helical" evidence="6">
    <location>
        <begin position="498"/>
        <end position="520"/>
    </location>
</feature>
<evidence type="ECO:0000256" key="6">
    <source>
        <dbReference type="SAM" id="Phobius"/>
    </source>
</evidence>
<dbReference type="NCBIfam" id="TIGR00360">
    <property type="entry name" value="ComEC_N-term"/>
    <property type="match status" value="1"/>
</dbReference>
<dbReference type="RefSeq" id="WP_425346110.1">
    <property type="nucleotide sequence ID" value="NZ_JBGUBD010000007.1"/>
</dbReference>
<dbReference type="InterPro" id="IPR052159">
    <property type="entry name" value="Competence_DNA_uptake"/>
</dbReference>
<dbReference type="Gene3D" id="3.60.15.10">
    <property type="entry name" value="Ribonuclease Z/Hydroxyacylglutathione hydrolase-like"/>
    <property type="match status" value="1"/>
</dbReference>
<evidence type="ECO:0000256" key="1">
    <source>
        <dbReference type="ARBA" id="ARBA00004651"/>
    </source>
</evidence>
<keyword evidence="3 6" id="KW-0812">Transmembrane</keyword>
<comment type="subcellular location">
    <subcellularLocation>
        <location evidence="1">Cell membrane</location>
        <topology evidence="1">Multi-pass membrane protein</topology>
    </subcellularLocation>
</comment>
<evidence type="ECO:0000313" key="9">
    <source>
        <dbReference type="Proteomes" id="UP001575105"/>
    </source>
</evidence>
<feature type="transmembrane region" description="Helical" evidence="6">
    <location>
        <begin position="25"/>
        <end position="42"/>
    </location>
</feature>
<evidence type="ECO:0000256" key="5">
    <source>
        <dbReference type="ARBA" id="ARBA00023136"/>
    </source>
</evidence>
<evidence type="ECO:0000256" key="4">
    <source>
        <dbReference type="ARBA" id="ARBA00022989"/>
    </source>
</evidence>
<dbReference type="EMBL" id="JBGUBD010000007">
    <property type="protein sequence ID" value="MFA9479183.1"/>
    <property type="molecule type" value="Genomic_DNA"/>
</dbReference>
<dbReference type="InterPro" id="IPR001279">
    <property type="entry name" value="Metallo-B-lactamas"/>
</dbReference>
<sequence>MFGGADDSLMQADEGREARERARRARPFVFLAVAMMVGVLVGRAWPWGAMWVVAAGAPMAGMGVMLLRGHGRAALIWGLLAVVMLMAGWQVWRAEHVAADHIARYATRPAQLAEVTGRVVELPSSPARDVGAFAAFDYRPPVTRTVVAVDGVAVGPARQFAPASGRVLLRVGEVDHRLKRGQRIRAVGWLGDVHGPSNPGEFDYREHLRSRGIVGRLSLPSRSHWQLLEEPSVWSPARLQILRDDFAATLQRSLRLGMAEDERSLALLEAVLLGIWGRELADTYESFRRVGLAHLLAISGAHLGILLGLVWMVVRVVVPYPRWAAMIVLVVLGLYLLALPVRVPIMRAAIMAAVFCVGYASGRKLPAMAMLAIAMIAVLLWRPSDLFTPGFQLSFGIVAGLIVFARPVRRWLWPTDTERLGDARTARQAEPARLSTMLLYRGADYGAANVVAFVIALPVVAYHFQMVSPLAIVMSLLALPVVTAVLALGYLKMVVGLLLPSVSIVLAGPAMWLSDSLLGLVDHAEHWPGAWLELTHTPSAAWVMATSSAGVALLAGAYAGRRKALAASAGVLLLWAVAVERDWATLFKADADRPVMTLHSFSVGHGSAHLVQFDGRAILFDCGSHAYPLVGSRTVAPGLRRLGVRELDTVFVSHAHLDHFNGLLELADRIAVHEVLLTPAMWQEAHEQPWRATGVLLAGLRERSVPVRAAYRGWARQYDNVQLRLLWPPADKRDFDRVNDTSLVLAIDHVTADRRLLLTGDIEAQAIAGLLAREPGLRADVVEMPHHGEYSDAGITLLDALQPSLLVQSSDLARLRRDRWPRQLDAMGLGDAPRLTTADHGMVTVQIHPTGEIRWHTFREPERTLAIDE</sequence>
<organism evidence="8 9">
    <name type="scientific">Natronomicrosphaera hydrolytica</name>
    <dbReference type="NCBI Taxonomy" id="3242702"/>
    <lineage>
        <taxon>Bacteria</taxon>
        <taxon>Pseudomonadati</taxon>
        <taxon>Planctomycetota</taxon>
        <taxon>Phycisphaerae</taxon>
        <taxon>Phycisphaerales</taxon>
        <taxon>Phycisphaeraceae</taxon>
        <taxon>Natronomicrosphaera</taxon>
    </lineage>
</organism>
<comment type="caution">
    <text evidence="8">The sequence shown here is derived from an EMBL/GenBank/DDBJ whole genome shotgun (WGS) entry which is preliminary data.</text>
</comment>
<keyword evidence="9" id="KW-1185">Reference proteome</keyword>
<keyword evidence="4 6" id="KW-1133">Transmembrane helix</keyword>
<dbReference type="PANTHER" id="PTHR30619">
    <property type="entry name" value="DNA INTERNALIZATION/COMPETENCE PROTEIN COMEC/REC2"/>
    <property type="match status" value="1"/>
</dbReference>
<feature type="transmembrane region" description="Helical" evidence="6">
    <location>
        <begin position="387"/>
        <end position="405"/>
    </location>
</feature>
<dbReference type="InterPro" id="IPR025405">
    <property type="entry name" value="DUF4131"/>
</dbReference>
<dbReference type="Proteomes" id="UP001575105">
    <property type="component" value="Unassembled WGS sequence"/>
</dbReference>
<feature type="transmembrane region" description="Helical" evidence="6">
    <location>
        <begin position="74"/>
        <end position="92"/>
    </location>
</feature>
<dbReference type="Pfam" id="PF00753">
    <property type="entry name" value="Lactamase_B"/>
    <property type="match status" value="1"/>
</dbReference>
<dbReference type="InterPro" id="IPR004477">
    <property type="entry name" value="ComEC_N"/>
</dbReference>
<dbReference type="CDD" id="cd07731">
    <property type="entry name" value="ComA-like_MBL-fold"/>
    <property type="match status" value="1"/>
</dbReference>
<feature type="transmembrane region" description="Helical" evidence="6">
    <location>
        <begin position="443"/>
        <end position="464"/>
    </location>
</feature>
<dbReference type="PANTHER" id="PTHR30619:SF1">
    <property type="entry name" value="RECOMBINATION PROTEIN 2"/>
    <property type="match status" value="1"/>
</dbReference>
<feature type="transmembrane region" description="Helical" evidence="6">
    <location>
        <begin position="320"/>
        <end position="338"/>
    </location>
</feature>
<accession>A0ABV4UA88</accession>
<dbReference type="Pfam" id="PF13567">
    <property type="entry name" value="DUF4131"/>
    <property type="match status" value="1"/>
</dbReference>
<keyword evidence="2" id="KW-1003">Cell membrane</keyword>